<reference evidence="2 3" key="1">
    <citation type="journal article" date="2025" name="Anaerobe">
        <title>Description of Anaerococcus kampingiae sp. nov., Anaerococcus groningensis sp. nov., Anaerococcus martiniensis sp. nov., and Anaerococcus cruorum sp. nov., isolated from human clinical specimens.</title>
        <authorList>
            <person name="Boiten K.E."/>
            <person name="Meijer J."/>
            <person name="van Wezel E.M."/>
            <person name="Veloo A.C.M."/>
        </authorList>
    </citation>
    <scope>NUCLEOTIDE SEQUENCE [LARGE SCALE GENOMIC DNA]</scope>
    <source>
        <strain evidence="2 3">ENR0874</strain>
    </source>
</reference>
<evidence type="ECO:0008006" key="4">
    <source>
        <dbReference type="Google" id="ProtNLM"/>
    </source>
</evidence>
<name>A0ABW9MCG1_9FIRM</name>
<organism evidence="2 3">
    <name type="scientific">Anaerococcus kampingae</name>
    <dbReference type="NCBI Taxonomy" id="3115614"/>
    <lineage>
        <taxon>Bacteria</taxon>
        <taxon>Bacillati</taxon>
        <taxon>Bacillota</taxon>
        <taxon>Tissierellia</taxon>
        <taxon>Tissierellales</taxon>
        <taxon>Peptoniphilaceae</taxon>
        <taxon>Anaerococcus</taxon>
    </lineage>
</organism>
<keyword evidence="1" id="KW-1133">Transmembrane helix</keyword>
<feature type="transmembrane region" description="Helical" evidence="1">
    <location>
        <begin position="72"/>
        <end position="92"/>
    </location>
</feature>
<evidence type="ECO:0000256" key="1">
    <source>
        <dbReference type="SAM" id="Phobius"/>
    </source>
</evidence>
<protein>
    <recommendedName>
        <fullName evidence="4">MFS transporter</fullName>
    </recommendedName>
</protein>
<feature type="transmembrane region" description="Helical" evidence="1">
    <location>
        <begin position="41"/>
        <end position="60"/>
    </location>
</feature>
<evidence type="ECO:0000313" key="3">
    <source>
        <dbReference type="Proteomes" id="UP001637994"/>
    </source>
</evidence>
<dbReference type="RefSeq" id="WP_410035429.1">
    <property type="nucleotide sequence ID" value="NZ_JBGMEF010000017.1"/>
</dbReference>
<dbReference type="EMBL" id="JBGMEF010000017">
    <property type="protein sequence ID" value="MFO3666879.1"/>
    <property type="molecule type" value="Genomic_DNA"/>
</dbReference>
<feature type="transmembrane region" description="Helical" evidence="1">
    <location>
        <begin position="7"/>
        <end position="29"/>
    </location>
</feature>
<gene>
    <name evidence="2" type="ORF">ACCQ42_03745</name>
</gene>
<keyword evidence="1" id="KW-0812">Transmembrane</keyword>
<proteinExistence type="predicted"/>
<dbReference type="Proteomes" id="UP001637994">
    <property type="component" value="Unassembled WGS sequence"/>
</dbReference>
<accession>A0ABW9MCG1</accession>
<comment type="caution">
    <text evidence="2">The sequence shown here is derived from an EMBL/GenBank/DDBJ whole genome shotgun (WGS) entry which is preliminary data.</text>
</comment>
<keyword evidence="1" id="KW-0472">Membrane</keyword>
<keyword evidence="3" id="KW-1185">Reference proteome</keyword>
<evidence type="ECO:0000313" key="2">
    <source>
        <dbReference type="EMBL" id="MFO3666879.1"/>
    </source>
</evidence>
<sequence>MKKIDNIKIYTGTFILGILILAICFIYRYSYIDILGFKRPLALASVICAGLGILGSLIGLIDGVDKHFRSPILGLIVLNLVLIFTYPILISLEKALAPVASPYKTTSPEIAQSTKFKSDSSFIIEGKLYQFPLKLKNFTQNGFTYSTKDENGKIIATISREGDSYHPNPTWFTDGVNNEVYKEFYLLEAYFNMDLDSIENKEIKSLKASVINNNRDFEVRGIKLEDSIYDLQNRFKDELTEDSNNQNQTMKAYYLGASDGYKIKLETLNGIVQSIEIYKESDL</sequence>